<evidence type="ECO:0000259" key="2">
    <source>
        <dbReference type="Pfam" id="PF09851"/>
    </source>
</evidence>
<dbReference type="Pfam" id="PF09851">
    <property type="entry name" value="SHOCT"/>
    <property type="match status" value="1"/>
</dbReference>
<gene>
    <name evidence="3" type="ORF">BAZO_17539</name>
</gene>
<dbReference type="STRING" id="1131731.BAZO_17539"/>
<dbReference type="InterPro" id="IPR018649">
    <property type="entry name" value="SHOCT"/>
</dbReference>
<comment type="caution">
    <text evidence="3">The sequence shown here is derived from an EMBL/GenBank/DDBJ whole genome shotgun (WGS) entry which is preliminary data.</text>
</comment>
<evidence type="ECO:0000313" key="4">
    <source>
        <dbReference type="Proteomes" id="UP000006315"/>
    </source>
</evidence>
<dbReference type="PATRIC" id="fig|1131731.3.peg.3576"/>
<keyword evidence="4" id="KW-1185">Reference proteome</keyword>
<organism evidence="3 4">
    <name type="scientific">Schinkia azotoformans LMG 9581</name>
    <dbReference type="NCBI Taxonomy" id="1131731"/>
    <lineage>
        <taxon>Bacteria</taxon>
        <taxon>Bacillati</taxon>
        <taxon>Bacillota</taxon>
        <taxon>Bacilli</taxon>
        <taxon>Bacillales</taxon>
        <taxon>Bacillaceae</taxon>
        <taxon>Calidifontibacillus/Schinkia group</taxon>
        <taxon>Schinkia</taxon>
    </lineage>
</organism>
<feature type="domain" description="SHOCT" evidence="2">
    <location>
        <begin position="51"/>
        <end position="76"/>
    </location>
</feature>
<dbReference type="AlphaFoldDB" id="K6D643"/>
<keyword evidence="1" id="KW-0812">Transmembrane</keyword>
<name>K6D643_SCHAZ</name>
<accession>K6D643</accession>
<sequence length="77" mass="8898">MMNWFDHCLGFQGGGMMMLGMFIFWGLLIFLGVYFLKTLQNGKDTKGGSHINILKERLARGEITEDEFEHLKQTLLK</sequence>
<feature type="transmembrane region" description="Helical" evidence="1">
    <location>
        <begin position="15"/>
        <end position="36"/>
    </location>
</feature>
<protein>
    <recommendedName>
        <fullName evidence="2">SHOCT domain-containing protein</fullName>
    </recommendedName>
</protein>
<dbReference type="EMBL" id="AJLR01000146">
    <property type="protein sequence ID" value="EKN63498.1"/>
    <property type="molecule type" value="Genomic_DNA"/>
</dbReference>
<keyword evidence="1" id="KW-1133">Transmembrane helix</keyword>
<dbReference type="Proteomes" id="UP000006315">
    <property type="component" value="Unassembled WGS sequence"/>
</dbReference>
<evidence type="ECO:0000256" key="1">
    <source>
        <dbReference type="SAM" id="Phobius"/>
    </source>
</evidence>
<keyword evidence="1" id="KW-0472">Membrane</keyword>
<evidence type="ECO:0000313" key="3">
    <source>
        <dbReference type="EMBL" id="EKN63498.1"/>
    </source>
</evidence>
<dbReference type="RefSeq" id="WP_004432157.1">
    <property type="nucleotide sequence ID" value="NZ_AJLR01000146.1"/>
</dbReference>
<reference evidence="3 4" key="1">
    <citation type="journal article" date="2012" name="Front. Microbiol.">
        <title>Redundancy and modularity in membrane-associated dissimilatory nitrate reduction in Bacillus.</title>
        <authorList>
            <person name="Heylen K."/>
            <person name="Keltjens J."/>
        </authorList>
    </citation>
    <scope>NUCLEOTIDE SEQUENCE [LARGE SCALE GENOMIC DNA]</scope>
    <source>
        <strain evidence="3 4">LMG 9581</strain>
    </source>
</reference>
<proteinExistence type="predicted"/>